<accession>A0A448N1R4</accession>
<dbReference type="EMBL" id="LR134406">
    <property type="protein sequence ID" value="VEH71325.1"/>
    <property type="molecule type" value="Genomic_DNA"/>
</dbReference>
<gene>
    <name evidence="1" type="ORF">NCTC12967_02644</name>
</gene>
<keyword evidence="2" id="KW-1185">Reference proteome</keyword>
<evidence type="ECO:0000313" key="1">
    <source>
        <dbReference type="EMBL" id="VEH71325.1"/>
    </source>
</evidence>
<evidence type="ECO:0000313" key="2">
    <source>
        <dbReference type="Proteomes" id="UP000273044"/>
    </source>
</evidence>
<proteinExistence type="predicted"/>
<reference evidence="1 2" key="1">
    <citation type="submission" date="2018-12" db="EMBL/GenBank/DDBJ databases">
        <authorList>
            <consortium name="Pathogen Informatics"/>
        </authorList>
    </citation>
    <scope>NUCLEOTIDE SEQUENCE [LARGE SCALE GENOMIC DNA]</scope>
    <source>
        <strain evidence="1 2">NCTC12967</strain>
    </source>
</reference>
<organism evidence="1 2">
    <name type="scientific">Arachnia propionica</name>
    <dbReference type="NCBI Taxonomy" id="1750"/>
    <lineage>
        <taxon>Bacteria</taxon>
        <taxon>Bacillati</taxon>
        <taxon>Actinomycetota</taxon>
        <taxon>Actinomycetes</taxon>
        <taxon>Propionibacteriales</taxon>
        <taxon>Propionibacteriaceae</taxon>
        <taxon>Arachnia</taxon>
    </lineage>
</organism>
<protein>
    <submittedName>
        <fullName evidence="1">Uncharacterized protein</fullName>
    </submittedName>
</protein>
<sequence>MESGLDGRNNIVKNPYLCLVVIVSMESGLDGRNNMIFTRS</sequence>
<name>A0A448N1R4_9ACTN</name>
<dbReference type="Proteomes" id="UP000273044">
    <property type="component" value="Chromosome"/>
</dbReference>
<dbReference type="AlphaFoldDB" id="A0A448N1R4"/>